<dbReference type="EMBL" id="BTGU01000546">
    <property type="protein sequence ID" value="GMN68065.1"/>
    <property type="molecule type" value="Genomic_DNA"/>
</dbReference>
<gene>
    <name evidence="1" type="ORF">TIFTF001_037122</name>
</gene>
<reference evidence="1" key="1">
    <citation type="submission" date="2023-07" db="EMBL/GenBank/DDBJ databases">
        <title>draft genome sequence of fig (Ficus carica).</title>
        <authorList>
            <person name="Takahashi T."/>
            <person name="Nishimura K."/>
        </authorList>
    </citation>
    <scope>NUCLEOTIDE SEQUENCE</scope>
</reference>
<dbReference type="Proteomes" id="UP001187192">
    <property type="component" value="Unassembled WGS sequence"/>
</dbReference>
<comment type="caution">
    <text evidence="1">The sequence shown here is derived from an EMBL/GenBank/DDBJ whole genome shotgun (WGS) entry which is preliminary data.</text>
</comment>
<evidence type="ECO:0000313" key="2">
    <source>
        <dbReference type="Proteomes" id="UP001187192"/>
    </source>
</evidence>
<proteinExistence type="predicted"/>
<accession>A0AA88E858</accession>
<sequence length="64" mass="7355">MKGHFALEALYPPHNDGFVVLGSVEACLPLHKLKDYDYKPSRKRFAISFIHILSPPNPWHIEVL</sequence>
<keyword evidence="2" id="KW-1185">Reference proteome</keyword>
<evidence type="ECO:0000313" key="1">
    <source>
        <dbReference type="EMBL" id="GMN68065.1"/>
    </source>
</evidence>
<protein>
    <submittedName>
        <fullName evidence="1">Uncharacterized protein</fullName>
    </submittedName>
</protein>
<dbReference type="AlphaFoldDB" id="A0AA88E858"/>
<dbReference type="Gramene" id="FCD_00037075-RA">
    <property type="protein sequence ID" value="FCD_00037075-RA:cds"/>
    <property type="gene ID" value="FCD_00037075"/>
</dbReference>
<organism evidence="1 2">
    <name type="scientific">Ficus carica</name>
    <name type="common">Common fig</name>
    <dbReference type="NCBI Taxonomy" id="3494"/>
    <lineage>
        <taxon>Eukaryota</taxon>
        <taxon>Viridiplantae</taxon>
        <taxon>Streptophyta</taxon>
        <taxon>Embryophyta</taxon>
        <taxon>Tracheophyta</taxon>
        <taxon>Spermatophyta</taxon>
        <taxon>Magnoliopsida</taxon>
        <taxon>eudicotyledons</taxon>
        <taxon>Gunneridae</taxon>
        <taxon>Pentapetalae</taxon>
        <taxon>rosids</taxon>
        <taxon>fabids</taxon>
        <taxon>Rosales</taxon>
        <taxon>Moraceae</taxon>
        <taxon>Ficeae</taxon>
        <taxon>Ficus</taxon>
    </lineage>
</organism>
<name>A0AA88E858_FICCA</name>